<protein>
    <submittedName>
        <fullName evidence="1">Uncharacterized protein</fullName>
    </submittedName>
</protein>
<dbReference type="EMBL" id="AEMG01000009">
    <property type="protein sequence ID" value="EFW92210.1"/>
    <property type="molecule type" value="Genomic_DNA"/>
</dbReference>
<comment type="caution">
    <text evidence="1">The sequence shown here is derived from an EMBL/GenBank/DDBJ whole genome shotgun (WGS) entry which is preliminary data.</text>
</comment>
<proteinExistence type="predicted"/>
<dbReference type="AlphaFoldDB" id="E7QUD1"/>
<accession>E7QUD1</accession>
<gene>
    <name evidence="1" type="ORF">ZOD2009_12055</name>
</gene>
<dbReference type="Proteomes" id="UP000003751">
    <property type="component" value="Unassembled WGS sequence"/>
</dbReference>
<evidence type="ECO:0000313" key="2">
    <source>
        <dbReference type="Proteomes" id="UP000003751"/>
    </source>
</evidence>
<evidence type="ECO:0000313" key="1">
    <source>
        <dbReference type="EMBL" id="EFW92210.1"/>
    </source>
</evidence>
<organism evidence="1 2">
    <name type="scientific">Haladaptatus paucihalophilus DX253</name>
    <dbReference type="NCBI Taxonomy" id="797209"/>
    <lineage>
        <taxon>Archaea</taxon>
        <taxon>Methanobacteriati</taxon>
        <taxon>Methanobacteriota</taxon>
        <taxon>Stenosarchaea group</taxon>
        <taxon>Halobacteria</taxon>
        <taxon>Halobacteriales</taxon>
        <taxon>Haladaptataceae</taxon>
        <taxon>Haladaptatus</taxon>
    </lineage>
</organism>
<reference evidence="1 2" key="1">
    <citation type="journal article" date="2014" name="ISME J.">
        <title>Trehalose/2-sulfotrehalose biosynthesis and glycine-betaine uptake are widely spread mechanisms for osmoadaptation in the Halobacteriales.</title>
        <authorList>
            <person name="Youssef N.H."/>
            <person name="Savage-Ashlock K.N."/>
            <person name="McCully A.L."/>
            <person name="Luedtke B."/>
            <person name="Shaw E.I."/>
            <person name="Hoff W.D."/>
            <person name="Elshahed M.S."/>
        </authorList>
    </citation>
    <scope>NUCLEOTIDE SEQUENCE [LARGE SCALE GENOMIC DNA]</scope>
    <source>
        <strain evidence="1 2">DX253</strain>
    </source>
</reference>
<name>E7QUD1_HALPU</name>
<sequence length="30" mass="3450">MFVTTVGFYETVSSAGVADLFRFFFKSFFT</sequence>